<dbReference type="PANTHER" id="PTHR13215">
    <property type="entry name" value="RNA POLYMERASE II TRANSCRIPTIONAL COACTIVATOR"/>
    <property type="match status" value="1"/>
</dbReference>
<comment type="caution">
    <text evidence="9">The sequence shown here is derived from an EMBL/GenBank/DDBJ whole genome shotgun (WGS) entry which is preliminary data.</text>
</comment>
<dbReference type="EMBL" id="JALJOS010000037">
    <property type="protein sequence ID" value="KAK9821484.1"/>
    <property type="molecule type" value="Genomic_DNA"/>
</dbReference>
<dbReference type="AlphaFoldDB" id="A0AAW1QJ33"/>
<keyword evidence="10" id="KW-1185">Reference proteome</keyword>
<dbReference type="Proteomes" id="UP001438707">
    <property type="component" value="Unassembled WGS sequence"/>
</dbReference>
<evidence type="ECO:0000313" key="10">
    <source>
        <dbReference type="Proteomes" id="UP001438707"/>
    </source>
</evidence>
<dbReference type="Pfam" id="PF02229">
    <property type="entry name" value="PC4"/>
    <property type="match status" value="2"/>
</dbReference>
<evidence type="ECO:0000256" key="7">
    <source>
        <dbReference type="SAM" id="MobiDB-lite"/>
    </source>
</evidence>
<evidence type="ECO:0000256" key="6">
    <source>
        <dbReference type="ARBA" id="ARBA00023242"/>
    </source>
</evidence>
<dbReference type="PROSITE" id="PS51998">
    <property type="entry name" value="DEK_C"/>
    <property type="match status" value="1"/>
</dbReference>
<feature type="domain" description="DEK-C" evidence="8">
    <location>
        <begin position="2"/>
        <end position="57"/>
    </location>
</feature>
<evidence type="ECO:0000313" key="9">
    <source>
        <dbReference type="EMBL" id="KAK9821484.1"/>
    </source>
</evidence>
<evidence type="ECO:0000256" key="1">
    <source>
        <dbReference type="ARBA" id="ARBA00004123"/>
    </source>
</evidence>
<feature type="region of interest" description="Disordered" evidence="7">
    <location>
        <begin position="66"/>
        <end position="97"/>
    </location>
</feature>
<keyword evidence="5" id="KW-0804">Transcription</keyword>
<evidence type="ECO:0000256" key="5">
    <source>
        <dbReference type="ARBA" id="ARBA00023163"/>
    </source>
</evidence>
<dbReference type="Pfam" id="PF08766">
    <property type="entry name" value="DEK_C"/>
    <property type="match status" value="1"/>
</dbReference>
<accession>A0AAW1QJ33</accession>
<keyword evidence="4" id="KW-0238">DNA-binding</keyword>
<dbReference type="GO" id="GO:0003713">
    <property type="term" value="F:transcription coactivator activity"/>
    <property type="evidence" value="ECO:0007669"/>
    <property type="project" value="InterPro"/>
</dbReference>
<dbReference type="GO" id="GO:0005634">
    <property type="term" value="C:nucleus"/>
    <property type="evidence" value="ECO:0007669"/>
    <property type="project" value="UniProtKB-SubCell"/>
</dbReference>
<dbReference type="InterPro" id="IPR009044">
    <property type="entry name" value="ssDNA-bd_transcriptional_reg"/>
</dbReference>
<keyword evidence="3" id="KW-0805">Transcription regulation</keyword>
<comment type="similarity">
    <text evidence="2">Belongs to the transcriptional coactivator PC4 family.</text>
</comment>
<dbReference type="SUPFAM" id="SSF54447">
    <property type="entry name" value="ssDNA-binding transcriptional regulator domain"/>
    <property type="match status" value="2"/>
</dbReference>
<dbReference type="Gene3D" id="2.30.31.10">
    <property type="entry name" value="Transcriptional Coactivator Pc4, Chain A"/>
    <property type="match status" value="2"/>
</dbReference>
<proteinExistence type="inferred from homology"/>
<protein>
    <recommendedName>
        <fullName evidence="8">DEK-C domain-containing protein</fullName>
    </recommendedName>
</protein>
<sequence length="227" mass="24832">MCLSQNTVTTELQKLLKTVDLATTTEKKVVELLRKQLGAGVDEHKKAIQQGVKDFLAEQSKILQASASGKRKADSSDQGSSKSQKTADGPSKLPIQLSNSRNADVSVFKGTVYVNIREFYEKDGKQLPGKKGISLSPEQFTILRDAADAISKALDAEDESYSIELSTKRRASISVFKSKPMVNIREYYEKDGQQLPGKKGISLAAEQWQALAEGLSALQEGLDEAHE</sequence>
<keyword evidence="6" id="KW-0539">Nucleus</keyword>
<organism evidence="9 10">
    <name type="scientific">Apatococcus lobatus</name>
    <dbReference type="NCBI Taxonomy" id="904363"/>
    <lineage>
        <taxon>Eukaryota</taxon>
        <taxon>Viridiplantae</taxon>
        <taxon>Chlorophyta</taxon>
        <taxon>core chlorophytes</taxon>
        <taxon>Trebouxiophyceae</taxon>
        <taxon>Chlorellales</taxon>
        <taxon>Chlorellaceae</taxon>
        <taxon>Apatococcus</taxon>
    </lineage>
</organism>
<dbReference type="InterPro" id="IPR045125">
    <property type="entry name" value="Sub1/Tcp4-like"/>
</dbReference>
<dbReference type="GO" id="GO:0060261">
    <property type="term" value="P:positive regulation of transcription initiation by RNA polymerase II"/>
    <property type="evidence" value="ECO:0007669"/>
    <property type="project" value="InterPro"/>
</dbReference>
<evidence type="ECO:0000256" key="3">
    <source>
        <dbReference type="ARBA" id="ARBA00023015"/>
    </source>
</evidence>
<dbReference type="SUPFAM" id="SSF109715">
    <property type="entry name" value="DEK C-terminal domain"/>
    <property type="match status" value="1"/>
</dbReference>
<name>A0AAW1QJ33_9CHLO</name>
<gene>
    <name evidence="9" type="ORF">WJX74_001233</name>
</gene>
<evidence type="ECO:0000256" key="4">
    <source>
        <dbReference type="ARBA" id="ARBA00023125"/>
    </source>
</evidence>
<reference evidence="9 10" key="1">
    <citation type="journal article" date="2024" name="Nat. Commun.">
        <title>Phylogenomics reveals the evolutionary origins of lichenization in chlorophyte algae.</title>
        <authorList>
            <person name="Puginier C."/>
            <person name="Libourel C."/>
            <person name="Otte J."/>
            <person name="Skaloud P."/>
            <person name="Haon M."/>
            <person name="Grisel S."/>
            <person name="Petersen M."/>
            <person name="Berrin J.G."/>
            <person name="Delaux P.M."/>
            <person name="Dal Grande F."/>
            <person name="Keller J."/>
        </authorList>
    </citation>
    <scope>NUCLEOTIDE SEQUENCE [LARGE SCALE GENOMIC DNA]</scope>
    <source>
        <strain evidence="9 10">SAG 2145</strain>
    </source>
</reference>
<comment type="subcellular location">
    <subcellularLocation>
        <location evidence="1">Nucleus</location>
    </subcellularLocation>
</comment>
<dbReference type="InterPro" id="IPR003173">
    <property type="entry name" value="PC4_C"/>
</dbReference>
<evidence type="ECO:0000259" key="8">
    <source>
        <dbReference type="PROSITE" id="PS51998"/>
    </source>
</evidence>
<dbReference type="InterPro" id="IPR014876">
    <property type="entry name" value="DEK_C"/>
</dbReference>
<dbReference type="GO" id="GO:0003677">
    <property type="term" value="F:DNA binding"/>
    <property type="evidence" value="ECO:0007669"/>
    <property type="project" value="UniProtKB-KW"/>
</dbReference>
<evidence type="ECO:0000256" key="2">
    <source>
        <dbReference type="ARBA" id="ARBA00009001"/>
    </source>
</evidence>